<keyword evidence="2" id="KW-1133">Transmembrane helix</keyword>
<dbReference type="EMBL" id="PTQR01000066">
    <property type="protein sequence ID" value="TKX22409.1"/>
    <property type="molecule type" value="Genomic_DNA"/>
</dbReference>
<dbReference type="Proteomes" id="UP000308133">
    <property type="component" value="Unassembled WGS sequence"/>
</dbReference>
<feature type="coiled-coil region" evidence="1">
    <location>
        <begin position="268"/>
        <end position="295"/>
    </location>
</feature>
<keyword evidence="2" id="KW-0472">Membrane</keyword>
<organism evidence="3 4">
    <name type="scientific">Elsinoe australis</name>
    <dbReference type="NCBI Taxonomy" id="40998"/>
    <lineage>
        <taxon>Eukaryota</taxon>
        <taxon>Fungi</taxon>
        <taxon>Dikarya</taxon>
        <taxon>Ascomycota</taxon>
        <taxon>Pezizomycotina</taxon>
        <taxon>Dothideomycetes</taxon>
        <taxon>Dothideomycetidae</taxon>
        <taxon>Myriangiales</taxon>
        <taxon>Elsinoaceae</taxon>
        <taxon>Elsinoe</taxon>
    </lineage>
</organism>
<keyword evidence="1" id="KW-0175">Coiled coil</keyword>
<feature type="transmembrane region" description="Helical" evidence="2">
    <location>
        <begin position="27"/>
        <end position="48"/>
    </location>
</feature>
<evidence type="ECO:0000313" key="3">
    <source>
        <dbReference type="EMBL" id="TKX22409.1"/>
    </source>
</evidence>
<keyword evidence="2" id="KW-0812">Transmembrane</keyword>
<name>A0A4U7AW57_9PEZI</name>
<gene>
    <name evidence="3" type="ORF">C1H76_5191</name>
</gene>
<proteinExistence type="predicted"/>
<feature type="transmembrane region" description="Helical" evidence="2">
    <location>
        <begin position="121"/>
        <end position="141"/>
    </location>
</feature>
<sequence>MRFFPSPYEGLHPAFPNSPSPAYASPLYVAFPIASIAGVVGTAVGAVVRGRPAWGLAWAAWTMDVLKIPRNPRNQSTFHSTWKLVEGRPNGFDNDEYVLAGGLLGVLAAARRGRLCTTNAFSLYFGSFVYGGFAGVLLNLARGRAYWNEDHSAEMRLKRAQSSSYTVDIAQKLGLPLPAAQALQHCFMLQMSPNSSVFGSAGDDDSGSAMHVPMTPSQIVDAGPPDMDEKETRPHLSAMENGRRVFRPFANLDFKFDEPGQLVVREHLSYLQRQREELRLECESLMRERAKHQAAILAMSKGRTATDAAIMENIRLKCVVNVIGEVAAYLYREAGNMD</sequence>
<evidence type="ECO:0000313" key="4">
    <source>
        <dbReference type="Proteomes" id="UP000308133"/>
    </source>
</evidence>
<dbReference type="AlphaFoldDB" id="A0A4U7AW57"/>
<reference evidence="3 4" key="1">
    <citation type="submission" date="2018-02" db="EMBL/GenBank/DDBJ databases">
        <title>Draft genome sequences of Elsinoe sp., causing black scab on jojoba.</title>
        <authorList>
            <person name="Stodart B."/>
            <person name="Jeffress S."/>
            <person name="Ash G."/>
            <person name="Arun Chinnappa K."/>
        </authorList>
    </citation>
    <scope>NUCLEOTIDE SEQUENCE [LARGE SCALE GENOMIC DNA]</scope>
    <source>
        <strain evidence="3 4">Hillstone_2</strain>
    </source>
</reference>
<evidence type="ECO:0000256" key="2">
    <source>
        <dbReference type="SAM" id="Phobius"/>
    </source>
</evidence>
<comment type="caution">
    <text evidence="3">The sequence shown here is derived from an EMBL/GenBank/DDBJ whole genome shotgun (WGS) entry which is preliminary data.</text>
</comment>
<protein>
    <submittedName>
        <fullName evidence="3">Uncharacterized protein</fullName>
    </submittedName>
</protein>
<accession>A0A4U7AW57</accession>
<evidence type="ECO:0000256" key="1">
    <source>
        <dbReference type="SAM" id="Coils"/>
    </source>
</evidence>